<dbReference type="Gene3D" id="2.120.10.70">
    <property type="entry name" value="Fucose-specific lectin"/>
    <property type="match status" value="1"/>
</dbReference>
<proteinExistence type="predicted"/>
<dbReference type="Proteomes" id="UP000268469">
    <property type="component" value="Unassembled WGS sequence"/>
</dbReference>
<evidence type="ECO:0000313" key="2">
    <source>
        <dbReference type="Proteomes" id="UP000268469"/>
    </source>
</evidence>
<reference evidence="1 2" key="1">
    <citation type="submission" date="2018-06" db="EMBL/GenBank/DDBJ databases">
        <title>Extensive metabolic versatility and redundancy in microbially diverse, dynamic hydrothermal sediments.</title>
        <authorList>
            <person name="Dombrowski N."/>
            <person name="Teske A."/>
            <person name="Baker B.J."/>
        </authorList>
    </citation>
    <scope>NUCLEOTIDE SEQUENCE [LARGE SCALE GENOMIC DNA]</scope>
    <source>
        <strain evidence="1">B36_G15</strain>
    </source>
</reference>
<protein>
    <submittedName>
        <fullName evidence="1">Uncharacterized protein</fullName>
    </submittedName>
</protein>
<sequence>MILIILTIWYRFLVDSSPSRGTGVTVDHEHRPHLFYYSADKLIHSYWTENGWQREKVCSSASYNNGGPAAEIDRWSRIHVAFFDSAENLSYGVWENGIWLIETVDTIKPSGDYCDLAIDQNQIPHIVYHRGSYLAYAVKTQSGWRIKTFISEVGGYSPSIEIDDQNHPHITDCTLWGDLRYLHFDGTNWRIEKPVIGNAGAHNSLVLDNFNLPKISVYWTGSGRYDLRFVQKESNSWQIYVVDSGGQFSKKGWSNKIVKDNRGLLHIAYHCHNECLLKHAEGYDSTWVTEVIDTIGGWNASISIAIDDALYIGYCDENNWVWLAVTKNLPSVAEKKDNLIGNEATLINGKILASGRVRIFDSMGREVVDGNFPIPRWITISSSGIFFIVAKGKVKKILVIKEGP</sequence>
<gene>
    <name evidence="1" type="ORF">DRP53_07620</name>
</gene>
<organism evidence="1 2">
    <name type="scientific">candidate division WOR-3 bacterium</name>
    <dbReference type="NCBI Taxonomy" id="2052148"/>
    <lineage>
        <taxon>Bacteria</taxon>
        <taxon>Bacteria division WOR-3</taxon>
    </lineage>
</organism>
<dbReference type="EMBL" id="QNBE01000074">
    <property type="protein sequence ID" value="RKX69631.1"/>
    <property type="molecule type" value="Genomic_DNA"/>
</dbReference>
<evidence type="ECO:0000313" key="1">
    <source>
        <dbReference type="EMBL" id="RKX69631.1"/>
    </source>
</evidence>
<comment type="caution">
    <text evidence="1">The sequence shown here is derived from an EMBL/GenBank/DDBJ whole genome shotgun (WGS) entry which is preliminary data.</text>
</comment>
<dbReference type="AlphaFoldDB" id="A0A660SHY3"/>
<accession>A0A660SHY3</accession>
<dbReference type="SUPFAM" id="SSF89372">
    <property type="entry name" value="Fucose-specific lectin"/>
    <property type="match status" value="1"/>
</dbReference>
<name>A0A660SHY3_UNCW3</name>